<dbReference type="GO" id="GO:0006865">
    <property type="term" value="P:amino acid transport"/>
    <property type="evidence" value="ECO:0007669"/>
    <property type="project" value="UniProtKB-KW"/>
</dbReference>
<gene>
    <name evidence="10" type="ORF">RND81_14G206100</name>
</gene>
<feature type="transmembrane region" description="Helical" evidence="8">
    <location>
        <begin position="441"/>
        <end position="462"/>
    </location>
</feature>
<evidence type="ECO:0000256" key="3">
    <source>
        <dbReference type="ARBA" id="ARBA00022692"/>
    </source>
</evidence>
<proteinExistence type="predicted"/>
<evidence type="ECO:0000256" key="8">
    <source>
        <dbReference type="SAM" id="Phobius"/>
    </source>
</evidence>
<feature type="transmembrane region" description="Helical" evidence="8">
    <location>
        <begin position="115"/>
        <end position="137"/>
    </location>
</feature>
<name>A0AAW1GS42_SAPOF</name>
<dbReference type="GO" id="GO:0016020">
    <property type="term" value="C:membrane"/>
    <property type="evidence" value="ECO:0007669"/>
    <property type="project" value="UniProtKB-SubCell"/>
</dbReference>
<feature type="transmembrane region" description="Helical" evidence="8">
    <location>
        <begin position="468"/>
        <end position="491"/>
    </location>
</feature>
<feature type="transmembrane region" description="Helical" evidence="8">
    <location>
        <begin position="399"/>
        <end position="420"/>
    </location>
</feature>
<dbReference type="Pfam" id="PF01490">
    <property type="entry name" value="Aa_trans"/>
    <property type="match status" value="1"/>
</dbReference>
<feature type="region of interest" description="Disordered" evidence="7">
    <location>
        <begin position="1"/>
        <end position="70"/>
    </location>
</feature>
<comment type="subcellular location">
    <subcellularLocation>
        <location evidence="1">Membrane</location>
    </subcellularLocation>
</comment>
<dbReference type="InterPro" id="IPR013057">
    <property type="entry name" value="AA_transpt_TM"/>
</dbReference>
<evidence type="ECO:0000313" key="10">
    <source>
        <dbReference type="EMBL" id="KAK9666719.1"/>
    </source>
</evidence>
<feature type="transmembrane region" description="Helical" evidence="8">
    <location>
        <begin position="236"/>
        <end position="254"/>
    </location>
</feature>
<feature type="transmembrane region" description="Helical" evidence="8">
    <location>
        <begin position="266"/>
        <end position="285"/>
    </location>
</feature>
<evidence type="ECO:0000256" key="2">
    <source>
        <dbReference type="ARBA" id="ARBA00022448"/>
    </source>
</evidence>
<keyword evidence="5 8" id="KW-1133">Transmembrane helix</keyword>
<sequence>MSETKEINSAPLTPKSGISTPPITAPPSQFHSPSLSRSPLLSFNDEGEPTGGHGNKTPKNSRPRTPVRHFVSPLGSPLRRALTPMASPLMKAIKMTKLDPQDAWLPITESRNGNAVYAAFHTLCAGIGVQALVLPVAFTVLGWTWGIICLTLAFIWQLYTLYLLVHLHESTETGLRYSRYITLCITAFGEKAAKTLAMVPIFYLSAGTGVLLISIGGATCKILFQLCCQPETCSVKPLTLVEWYIVLTCAAILISQLPNLNSIAGVSLIGAVTAIGYITVISIVSMVKHDDVPGVSYNPVRYESGIKNVFSVLNAFGIIAFAFRGHNLVLEIQGTMPSSEKHPSRVPMWKGVKLAYLIIAMCLYPLSIGGYWAYGDLIPRDLGMLTVLYKFHGRDTSRFILGLAASFVIINALCSYQIYSMPIFDDMEAKYTTRKKKPCPWWLRALLRALNGCITLFLAVAFPFMSSFAGLIGGVALPLTLAYPCFMWAIIKKPKVYGPMWCLNWGLGVLGMVLSVLLIAAGLFVVIANGVEFSFFKPQ</sequence>
<organism evidence="10 11">
    <name type="scientific">Saponaria officinalis</name>
    <name type="common">Common soapwort</name>
    <name type="synonym">Lychnis saponaria</name>
    <dbReference type="NCBI Taxonomy" id="3572"/>
    <lineage>
        <taxon>Eukaryota</taxon>
        <taxon>Viridiplantae</taxon>
        <taxon>Streptophyta</taxon>
        <taxon>Embryophyta</taxon>
        <taxon>Tracheophyta</taxon>
        <taxon>Spermatophyta</taxon>
        <taxon>Magnoliopsida</taxon>
        <taxon>eudicotyledons</taxon>
        <taxon>Gunneridae</taxon>
        <taxon>Pentapetalae</taxon>
        <taxon>Caryophyllales</taxon>
        <taxon>Caryophyllaceae</taxon>
        <taxon>Caryophylleae</taxon>
        <taxon>Saponaria</taxon>
    </lineage>
</organism>
<dbReference type="PANTHER" id="PTHR48017">
    <property type="entry name" value="OS05G0424000 PROTEIN-RELATED"/>
    <property type="match status" value="1"/>
</dbReference>
<evidence type="ECO:0000313" key="11">
    <source>
        <dbReference type="Proteomes" id="UP001443914"/>
    </source>
</evidence>
<keyword evidence="2" id="KW-0813">Transport</keyword>
<dbReference type="EMBL" id="JBDFQZ010000014">
    <property type="protein sequence ID" value="KAK9666719.1"/>
    <property type="molecule type" value="Genomic_DNA"/>
</dbReference>
<dbReference type="Proteomes" id="UP001443914">
    <property type="component" value="Unassembled WGS sequence"/>
</dbReference>
<feature type="compositionally biased region" description="Polar residues" evidence="7">
    <location>
        <begin position="16"/>
        <end position="31"/>
    </location>
</feature>
<keyword evidence="11" id="KW-1185">Reference proteome</keyword>
<evidence type="ECO:0000256" key="1">
    <source>
        <dbReference type="ARBA" id="ARBA00004370"/>
    </source>
</evidence>
<evidence type="ECO:0000256" key="4">
    <source>
        <dbReference type="ARBA" id="ARBA00022970"/>
    </source>
</evidence>
<feature type="compositionally biased region" description="Low complexity" evidence="7">
    <location>
        <begin position="32"/>
        <end position="42"/>
    </location>
</feature>
<keyword evidence="4" id="KW-0029">Amino-acid transport</keyword>
<feature type="transmembrane region" description="Helical" evidence="8">
    <location>
        <begin position="354"/>
        <end position="374"/>
    </location>
</feature>
<feature type="domain" description="Amino acid transporter transmembrane" evidence="9">
    <location>
        <begin position="112"/>
        <end position="524"/>
    </location>
</feature>
<protein>
    <recommendedName>
        <fullName evidence="9">Amino acid transporter transmembrane domain-containing protein</fullName>
    </recommendedName>
</protein>
<keyword evidence="6 8" id="KW-0472">Membrane</keyword>
<feature type="transmembrane region" description="Helical" evidence="8">
    <location>
        <begin position="143"/>
        <end position="165"/>
    </location>
</feature>
<accession>A0AAW1GS42</accession>
<evidence type="ECO:0000256" key="7">
    <source>
        <dbReference type="SAM" id="MobiDB-lite"/>
    </source>
</evidence>
<evidence type="ECO:0000256" key="6">
    <source>
        <dbReference type="ARBA" id="ARBA00023136"/>
    </source>
</evidence>
<feature type="transmembrane region" description="Helical" evidence="8">
    <location>
        <begin position="503"/>
        <end position="528"/>
    </location>
</feature>
<evidence type="ECO:0000256" key="5">
    <source>
        <dbReference type="ARBA" id="ARBA00022989"/>
    </source>
</evidence>
<comment type="caution">
    <text evidence="10">The sequence shown here is derived from an EMBL/GenBank/DDBJ whole genome shotgun (WGS) entry which is preliminary data.</text>
</comment>
<keyword evidence="3 8" id="KW-0812">Transmembrane</keyword>
<feature type="transmembrane region" description="Helical" evidence="8">
    <location>
        <begin position="201"/>
        <end position="224"/>
    </location>
</feature>
<reference evidence="10" key="1">
    <citation type="submission" date="2024-03" db="EMBL/GenBank/DDBJ databases">
        <title>WGS assembly of Saponaria officinalis var. Norfolk2.</title>
        <authorList>
            <person name="Jenkins J."/>
            <person name="Shu S."/>
            <person name="Grimwood J."/>
            <person name="Barry K."/>
            <person name="Goodstein D."/>
            <person name="Schmutz J."/>
            <person name="Leebens-Mack J."/>
            <person name="Osbourn A."/>
        </authorList>
    </citation>
    <scope>NUCLEOTIDE SEQUENCE [LARGE SCALE GENOMIC DNA]</scope>
    <source>
        <strain evidence="10">JIC</strain>
    </source>
</reference>
<evidence type="ECO:0000259" key="9">
    <source>
        <dbReference type="Pfam" id="PF01490"/>
    </source>
</evidence>
<dbReference type="AlphaFoldDB" id="A0AAW1GS42"/>